<protein>
    <submittedName>
        <fullName evidence="3">Flavodoxin family protein</fullName>
    </submittedName>
</protein>
<keyword evidence="1" id="KW-0560">Oxidoreductase</keyword>
<accession>A0A844Z165</accession>
<evidence type="ECO:0000259" key="2">
    <source>
        <dbReference type="Pfam" id="PF02525"/>
    </source>
</evidence>
<dbReference type="GO" id="GO:0003955">
    <property type="term" value="F:NAD(P)H dehydrogenase (quinone) activity"/>
    <property type="evidence" value="ECO:0007669"/>
    <property type="project" value="TreeGrafter"/>
</dbReference>
<comment type="caution">
    <text evidence="3">The sequence shown here is derived from an EMBL/GenBank/DDBJ whole genome shotgun (WGS) entry which is preliminary data.</text>
</comment>
<proteinExistence type="predicted"/>
<dbReference type="AlphaFoldDB" id="A0A844Z165"/>
<keyword evidence="4" id="KW-1185">Reference proteome</keyword>
<feature type="domain" description="Flavodoxin-like fold" evidence="2">
    <location>
        <begin position="4"/>
        <end position="172"/>
    </location>
</feature>
<dbReference type="Pfam" id="PF02525">
    <property type="entry name" value="Flavodoxin_2"/>
    <property type="match status" value="1"/>
</dbReference>
<organism evidence="3 4">
    <name type="scientific">Alteraurantiacibacter buctensis</name>
    <dbReference type="NCBI Taxonomy" id="1503981"/>
    <lineage>
        <taxon>Bacteria</taxon>
        <taxon>Pseudomonadati</taxon>
        <taxon>Pseudomonadota</taxon>
        <taxon>Alphaproteobacteria</taxon>
        <taxon>Sphingomonadales</taxon>
        <taxon>Erythrobacteraceae</taxon>
        <taxon>Alteraurantiacibacter</taxon>
    </lineage>
</organism>
<dbReference type="PANTHER" id="PTHR47307">
    <property type="entry name" value="GLUTATHIONE-REGULATED POTASSIUM-EFFLUX SYSTEM ANCILLARY PROTEIN KEFG"/>
    <property type="match status" value="1"/>
</dbReference>
<dbReference type="SUPFAM" id="SSF52218">
    <property type="entry name" value="Flavoproteins"/>
    <property type="match status" value="1"/>
</dbReference>
<dbReference type="OrthoDB" id="9798454at2"/>
<evidence type="ECO:0000256" key="1">
    <source>
        <dbReference type="ARBA" id="ARBA00023002"/>
    </source>
</evidence>
<reference evidence="3 4" key="1">
    <citation type="submission" date="2019-12" db="EMBL/GenBank/DDBJ databases">
        <title>Genomic-based taxomic classification of the family Erythrobacteraceae.</title>
        <authorList>
            <person name="Xu L."/>
        </authorList>
    </citation>
    <scope>NUCLEOTIDE SEQUENCE [LARGE SCALE GENOMIC DNA]</scope>
    <source>
        <strain evidence="3 4">M0322</strain>
    </source>
</reference>
<dbReference type="EMBL" id="WTYV01000006">
    <property type="protein sequence ID" value="MXO72721.1"/>
    <property type="molecule type" value="Genomic_DNA"/>
</dbReference>
<dbReference type="InterPro" id="IPR029039">
    <property type="entry name" value="Flavoprotein-like_sf"/>
</dbReference>
<dbReference type="GO" id="GO:0010181">
    <property type="term" value="F:FMN binding"/>
    <property type="evidence" value="ECO:0007669"/>
    <property type="project" value="TreeGrafter"/>
</dbReference>
<gene>
    <name evidence="3" type="ORF">GRI99_13895</name>
</gene>
<dbReference type="PANTHER" id="PTHR47307:SF1">
    <property type="entry name" value="GLUTATHIONE-REGULATED POTASSIUM-EFFLUX SYSTEM ANCILLARY PROTEIN KEFG"/>
    <property type="match status" value="1"/>
</dbReference>
<dbReference type="RefSeq" id="WP_160772662.1">
    <property type="nucleotide sequence ID" value="NZ_WTYV01000006.1"/>
</dbReference>
<name>A0A844Z165_9SPHN</name>
<dbReference type="InterPro" id="IPR046980">
    <property type="entry name" value="KefG/KefF"/>
</dbReference>
<evidence type="ECO:0000313" key="4">
    <source>
        <dbReference type="Proteomes" id="UP000466966"/>
    </source>
</evidence>
<dbReference type="GO" id="GO:0009055">
    <property type="term" value="F:electron transfer activity"/>
    <property type="evidence" value="ECO:0007669"/>
    <property type="project" value="TreeGrafter"/>
</dbReference>
<evidence type="ECO:0000313" key="3">
    <source>
        <dbReference type="EMBL" id="MXO72721.1"/>
    </source>
</evidence>
<dbReference type="Proteomes" id="UP000466966">
    <property type="component" value="Unassembled WGS sequence"/>
</dbReference>
<dbReference type="Gene3D" id="3.40.50.360">
    <property type="match status" value="1"/>
</dbReference>
<dbReference type="InterPro" id="IPR003680">
    <property type="entry name" value="Flavodoxin_fold"/>
</dbReference>
<sequence>MSGTLILKFHPGYQPSKLNLAMTEAVSGMAGVDVVDMYALYPHEDDLKAAEEFEVGRLCRAERLCVQFPVHWFASTPRAMAWQDLVLNRMFFLRPDEGKALRGLPLMISATAGQGRETYRPGGENLYPLEELLRPWECTANQGHFAWHPPFLAYGADDLDDTGRAEVARHFARHIAQFAAATRS</sequence>